<dbReference type="InterPro" id="IPR015943">
    <property type="entry name" value="WD40/YVTN_repeat-like_dom_sf"/>
</dbReference>
<evidence type="ECO:0008006" key="4">
    <source>
        <dbReference type="Google" id="ProtNLM"/>
    </source>
</evidence>
<protein>
    <recommendedName>
        <fullName evidence="4">LVIVD repeat-containing protein</fullName>
    </recommendedName>
</protein>
<organism evidence="2 3">
    <name type="scientific">Sphingobium boeckii</name>
    <dbReference type="NCBI Taxonomy" id="1082345"/>
    <lineage>
        <taxon>Bacteria</taxon>
        <taxon>Pseudomonadati</taxon>
        <taxon>Pseudomonadota</taxon>
        <taxon>Alphaproteobacteria</taxon>
        <taxon>Sphingomonadales</taxon>
        <taxon>Sphingomonadaceae</taxon>
        <taxon>Sphingobium</taxon>
    </lineage>
</organism>
<comment type="caution">
    <text evidence="2">The sequence shown here is derived from an EMBL/GenBank/DDBJ whole genome shotgun (WGS) entry which is preliminary data.</text>
</comment>
<feature type="signal peptide" evidence="1">
    <location>
        <begin position="1"/>
        <end position="32"/>
    </location>
</feature>
<dbReference type="EMBL" id="JACIJC010000009">
    <property type="protein sequence ID" value="MBB5687816.1"/>
    <property type="molecule type" value="Genomic_DNA"/>
</dbReference>
<evidence type="ECO:0000256" key="1">
    <source>
        <dbReference type="SAM" id="SignalP"/>
    </source>
</evidence>
<dbReference type="Proteomes" id="UP000549617">
    <property type="component" value="Unassembled WGS sequence"/>
</dbReference>
<dbReference type="Gene3D" id="2.130.10.10">
    <property type="entry name" value="YVTN repeat-like/Quinoprotein amine dehydrogenase"/>
    <property type="match status" value="1"/>
</dbReference>
<name>A0A7W9EHI4_9SPHN</name>
<dbReference type="InterPro" id="IPR011048">
    <property type="entry name" value="Haem_d1_sf"/>
</dbReference>
<dbReference type="SUPFAM" id="SSF51004">
    <property type="entry name" value="C-terminal (heme d1) domain of cytochrome cd1-nitrite reductase"/>
    <property type="match status" value="1"/>
</dbReference>
<proteinExistence type="predicted"/>
<feature type="chain" id="PRO_5031188372" description="LVIVD repeat-containing protein" evidence="1">
    <location>
        <begin position="33"/>
        <end position="492"/>
    </location>
</feature>
<dbReference type="RefSeq" id="WP_184022120.1">
    <property type="nucleotide sequence ID" value="NZ_JACIJC010000009.1"/>
</dbReference>
<evidence type="ECO:0000313" key="3">
    <source>
        <dbReference type="Proteomes" id="UP000549617"/>
    </source>
</evidence>
<accession>A0A7W9EHI4</accession>
<sequence length="492" mass="52632">MLRHPKRHRTFSLTALPGLMLLHVATFSPAIAKDNDRLEAGKQGETLAGEAIVLRHPYSKGVRIVGHSPIGNRTGNVITTWAGHCAYVAGSGGMSPTGQVAKQSLGPTSGVAVIDVRDPHFPKVVRYLQDKGALDAGETMNAVVASDRAVLAASTYGGVSGINGPKEGWLDLYDISNCADPKLLSEVKWPEPTHTITVSPNGRRVYGTVLNPFTGAGGIQVMDISDMSKPRFVGKFAVTRPDGTNYEFAPHELSISPDERRLYVGVIASKGDDLNKGIKISPPNPVGLGPEAGGIYILDNSDLAEGRANPGMRLIGTSQHGGWHSAVRANIKGVPYLVGAGELVACPGSWPRISNIADEKNPVVVGQFRLQMNIKENCPPREGIESATGGVVGRPGTATSHFNDVDSPTDTHLGLFPFMYAGLRIADLRNPSDPVEIAYFKPGDACMSHVRYVAKTGHIWFACTESGFWVIALKPELRASIGMPKLRKKISR</sequence>
<keyword evidence="3" id="KW-1185">Reference proteome</keyword>
<evidence type="ECO:0000313" key="2">
    <source>
        <dbReference type="EMBL" id="MBB5687816.1"/>
    </source>
</evidence>
<dbReference type="AlphaFoldDB" id="A0A7W9EHI4"/>
<keyword evidence="1" id="KW-0732">Signal</keyword>
<gene>
    <name evidence="2" type="ORF">FHS49_003862</name>
</gene>
<reference evidence="2 3" key="1">
    <citation type="submission" date="2020-08" db="EMBL/GenBank/DDBJ databases">
        <title>Genomic Encyclopedia of Type Strains, Phase IV (KMG-IV): sequencing the most valuable type-strain genomes for metagenomic binning, comparative biology and taxonomic classification.</title>
        <authorList>
            <person name="Goeker M."/>
        </authorList>
    </citation>
    <scope>NUCLEOTIDE SEQUENCE [LARGE SCALE GENOMIC DNA]</scope>
    <source>
        <strain evidence="2 3">DSM 25079</strain>
    </source>
</reference>